<accession>A0ABS4GX93</accession>
<protein>
    <submittedName>
        <fullName evidence="1">Uncharacterized protein</fullName>
    </submittedName>
</protein>
<proteinExistence type="predicted"/>
<dbReference type="RefSeq" id="WP_209812871.1">
    <property type="nucleotide sequence ID" value="NZ_JAGGKT010000030.1"/>
</dbReference>
<keyword evidence="2" id="KW-1185">Reference proteome</keyword>
<name>A0ABS4GX93_9BACL</name>
<organism evidence="1 2">
    <name type="scientific">Ammoniphilus resinae</name>
    <dbReference type="NCBI Taxonomy" id="861532"/>
    <lineage>
        <taxon>Bacteria</taxon>
        <taxon>Bacillati</taxon>
        <taxon>Bacillota</taxon>
        <taxon>Bacilli</taxon>
        <taxon>Bacillales</taxon>
        <taxon>Paenibacillaceae</taxon>
        <taxon>Aneurinibacillus group</taxon>
        <taxon>Ammoniphilus</taxon>
    </lineage>
</organism>
<reference evidence="1 2" key="1">
    <citation type="submission" date="2021-03" db="EMBL/GenBank/DDBJ databases">
        <title>Genomic Encyclopedia of Type Strains, Phase IV (KMG-IV): sequencing the most valuable type-strain genomes for metagenomic binning, comparative biology and taxonomic classification.</title>
        <authorList>
            <person name="Goeker M."/>
        </authorList>
    </citation>
    <scope>NUCLEOTIDE SEQUENCE [LARGE SCALE GENOMIC DNA]</scope>
    <source>
        <strain evidence="1 2">DSM 24738</strain>
    </source>
</reference>
<comment type="caution">
    <text evidence="1">The sequence shown here is derived from an EMBL/GenBank/DDBJ whole genome shotgun (WGS) entry which is preliminary data.</text>
</comment>
<dbReference type="Proteomes" id="UP001519343">
    <property type="component" value="Unassembled WGS sequence"/>
</dbReference>
<gene>
    <name evidence="1" type="ORF">J2Z37_004904</name>
</gene>
<evidence type="ECO:0000313" key="2">
    <source>
        <dbReference type="Proteomes" id="UP001519343"/>
    </source>
</evidence>
<sequence length="50" mass="6595">MNKKPEKGKKRDRREYMRKYMREWRARNPEKVAEYHMRYWDRQKEEATFR</sequence>
<evidence type="ECO:0000313" key="1">
    <source>
        <dbReference type="EMBL" id="MBP1934884.1"/>
    </source>
</evidence>
<dbReference type="EMBL" id="JAGGKT010000030">
    <property type="protein sequence ID" value="MBP1934884.1"/>
    <property type="molecule type" value="Genomic_DNA"/>
</dbReference>